<gene>
    <name evidence="1" type="ORF">CCHLO57077_00007344</name>
</gene>
<sequence>MEEPQADAWGSWNLGRHSTFAISCGDSPYRVESVDDLYSMVQASLAQNSFADYSAIRLSPTLSLRSWVHIHLLLDLEEADFFSMMELLSESSSMTARFLGRAPFASQE</sequence>
<dbReference type="AlphaFoldDB" id="A0AA35MA65"/>
<dbReference type="EMBL" id="CABFNP030001239">
    <property type="protein sequence ID" value="CAI6092930.1"/>
    <property type="molecule type" value="Genomic_DNA"/>
</dbReference>
<name>A0AA35MA65_9HYPO</name>
<proteinExistence type="predicted"/>
<protein>
    <submittedName>
        <fullName evidence="1">Uncharacterized protein</fullName>
    </submittedName>
</protein>
<evidence type="ECO:0000313" key="1">
    <source>
        <dbReference type="EMBL" id="CAI6092930.1"/>
    </source>
</evidence>
<comment type="caution">
    <text evidence="1">The sequence shown here is derived from an EMBL/GenBank/DDBJ whole genome shotgun (WGS) entry which is preliminary data.</text>
</comment>
<evidence type="ECO:0000313" key="2">
    <source>
        <dbReference type="Proteomes" id="UP001160390"/>
    </source>
</evidence>
<accession>A0AA35MA65</accession>
<dbReference type="Proteomes" id="UP001160390">
    <property type="component" value="Unassembled WGS sequence"/>
</dbReference>
<keyword evidence="2" id="KW-1185">Reference proteome</keyword>
<organism evidence="1 2">
    <name type="scientific">Clonostachys chloroleuca</name>
    <dbReference type="NCBI Taxonomy" id="1926264"/>
    <lineage>
        <taxon>Eukaryota</taxon>
        <taxon>Fungi</taxon>
        <taxon>Dikarya</taxon>
        <taxon>Ascomycota</taxon>
        <taxon>Pezizomycotina</taxon>
        <taxon>Sordariomycetes</taxon>
        <taxon>Hypocreomycetidae</taxon>
        <taxon>Hypocreales</taxon>
        <taxon>Bionectriaceae</taxon>
        <taxon>Clonostachys</taxon>
    </lineage>
</organism>
<reference evidence="1" key="1">
    <citation type="submission" date="2023-01" db="EMBL/GenBank/DDBJ databases">
        <authorList>
            <person name="Piombo E."/>
        </authorList>
    </citation>
    <scope>NUCLEOTIDE SEQUENCE</scope>
</reference>